<dbReference type="Gene3D" id="3.40.50.300">
    <property type="entry name" value="P-loop containing nucleotide triphosphate hydrolases"/>
    <property type="match status" value="1"/>
</dbReference>
<accession>A0ABD1MNE0</accession>
<dbReference type="Proteomes" id="UP001603857">
    <property type="component" value="Unassembled WGS sequence"/>
</dbReference>
<protein>
    <recommendedName>
        <fullName evidence="4">ABC transporter domain-containing protein</fullName>
    </recommendedName>
</protein>
<evidence type="ECO:0000256" key="1">
    <source>
        <dbReference type="SAM" id="SignalP"/>
    </source>
</evidence>
<dbReference type="PANTHER" id="PTHR48040">
    <property type="entry name" value="PLEIOTROPIC DRUG RESISTANCE PROTEIN 1-LIKE ISOFORM X1"/>
    <property type="match status" value="1"/>
</dbReference>
<evidence type="ECO:0000313" key="2">
    <source>
        <dbReference type="EMBL" id="KAL2337312.1"/>
    </source>
</evidence>
<dbReference type="EMBL" id="JBGMDY010000004">
    <property type="protein sequence ID" value="KAL2337312.1"/>
    <property type="molecule type" value="Genomic_DNA"/>
</dbReference>
<name>A0ABD1MNE0_9FABA</name>
<comment type="caution">
    <text evidence="2">The sequence shown here is derived from an EMBL/GenBank/DDBJ whole genome shotgun (WGS) entry which is preliminary data.</text>
</comment>
<dbReference type="InterPro" id="IPR027417">
    <property type="entry name" value="P-loop_NTPase"/>
</dbReference>
<keyword evidence="1" id="KW-0732">Signal</keyword>
<evidence type="ECO:0000313" key="3">
    <source>
        <dbReference type="Proteomes" id="UP001603857"/>
    </source>
</evidence>
<evidence type="ECO:0008006" key="4">
    <source>
        <dbReference type="Google" id="ProtNLM"/>
    </source>
</evidence>
<dbReference type="PROSITE" id="PS00369">
    <property type="entry name" value="PTS_HPR_HIS"/>
    <property type="match status" value="1"/>
</dbReference>
<organism evidence="2 3">
    <name type="scientific">Flemingia macrophylla</name>
    <dbReference type="NCBI Taxonomy" id="520843"/>
    <lineage>
        <taxon>Eukaryota</taxon>
        <taxon>Viridiplantae</taxon>
        <taxon>Streptophyta</taxon>
        <taxon>Embryophyta</taxon>
        <taxon>Tracheophyta</taxon>
        <taxon>Spermatophyta</taxon>
        <taxon>Magnoliopsida</taxon>
        <taxon>eudicotyledons</taxon>
        <taxon>Gunneridae</taxon>
        <taxon>Pentapetalae</taxon>
        <taxon>rosids</taxon>
        <taxon>fabids</taxon>
        <taxon>Fabales</taxon>
        <taxon>Fabaceae</taxon>
        <taxon>Papilionoideae</taxon>
        <taxon>50 kb inversion clade</taxon>
        <taxon>NPAAA clade</taxon>
        <taxon>indigoferoid/millettioid clade</taxon>
        <taxon>Phaseoleae</taxon>
        <taxon>Flemingia</taxon>
    </lineage>
</organism>
<proteinExistence type="predicted"/>
<dbReference type="InterPro" id="IPR001020">
    <property type="entry name" value="PTS_HPr_His_P_site"/>
</dbReference>
<feature type="chain" id="PRO_5044857963" description="ABC transporter domain-containing protein" evidence="1">
    <location>
        <begin position="24"/>
        <end position="290"/>
    </location>
</feature>
<keyword evidence="3" id="KW-1185">Reference proteome</keyword>
<dbReference type="PANTHER" id="PTHR48040:SF35">
    <property type="entry name" value="ABC TRANSPORTER G FAMILY MEMBER 39-LIKE"/>
    <property type="match status" value="1"/>
</dbReference>
<gene>
    <name evidence="2" type="ORF">Fmac_011758</name>
</gene>
<reference evidence="2 3" key="1">
    <citation type="submission" date="2024-08" db="EMBL/GenBank/DDBJ databases">
        <title>Insights into the chromosomal genome structure of Flemingia macrophylla.</title>
        <authorList>
            <person name="Ding Y."/>
            <person name="Zhao Y."/>
            <person name="Bi W."/>
            <person name="Wu M."/>
            <person name="Zhao G."/>
            <person name="Gong Y."/>
            <person name="Li W."/>
            <person name="Zhang P."/>
        </authorList>
    </citation>
    <scope>NUCLEOTIDE SEQUENCE [LARGE SCALE GENOMIC DNA]</scope>
    <source>
        <strain evidence="2">DYQJB</strain>
        <tissue evidence="2">Leaf</tissue>
    </source>
</reference>
<dbReference type="SUPFAM" id="SSF52540">
    <property type="entry name" value="P-loop containing nucleoside triphosphate hydrolases"/>
    <property type="match status" value="1"/>
</dbReference>
<dbReference type="AlphaFoldDB" id="A0ABD1MNE0"/>
<feature type="signal peptide" evidence="1">
    <location>
        <begin position="1"/>
        <end position="23"/>
    </location>
</feature>
<sequence>MWCFTRLGFLCISFCLISGSVDSVFFVVKKKMDESLSKEDICRKEKDGRVVRKLEERLGDIFAGTSQFLAITRSKKPLQEFLDTVNKMISILLMLLCMNPCSIQHCFDYQEKSILKPGRLVSDAYVEYKILGVIEKVIELVELNRLKHAIVGLSGVIGLSREQRKVLIIVVVLVANPSIILMDEPICGLHARPAAVVMRAVRNIVDTGITVVCTIHQPSIDIFESYDECTLYQVTGSEMSWLLLTLALPVKYDGVSVLYIKVPPLLQPTLYSFTGIECEGLSILLHHKRY</sequence>